<proteinExistence type="inferred from homology"/>
<keyword evidence="7 8" id="KW-0472">Membrane</keyword>
<dbReference type="PANTHER" id="PTHR21716:SF53">
    <property type="entry name" value="PERMEASE PERM-RELATED"/>
    <property type="match status" value="1"/>
</dbReference>
<gene>
    <name evidence="9" type="ORF">Cch01nite_05430</name>
</gene>
<reference evidence="9" key="1">
    <citation type="submission" date="2021-01" db="EMBL/GenBank/DDBJ databases">
        <title>Whole genome shotgun sequence of Cellulomonas chitinilytica NBRC 110799.</title>
        <authorList>
            <person name="Komaki H."/>
            <person name="Tamura T."/>
        </authorList>
    </citation>
    <scope>NUCLEOTIDE SEQUENCE</scope>
    <source>
        <strain evidence="9">NBRC 110799</strain>
    </source>
</reference>
<sequence>MPRRTDTGHSGTAVDDARRPPRWLPRALVMGVVAVFLAAFAWRALSLLGNVITIVVISWFISLAMEPLIRWLVAHGLRRTRSTGIVMLTSGIVILAVIALFGGLFVAQVAELVESLPTYYAQFVTWVDATFDVALPTADEATDTLADNWQSLAPGLIGAGASIIGGLFTLTSVLLVTYYMASAGPRFRAAVLRLFAPRRQRELLRLWEVSQEKVADFINSRIVLAALSSVFTFVFLSILRIPYALPLAVFTGVVSQFVPTIGTYIAGAVPVAVALAVDPVKGLLVLAFIIGYQQVENLIFSPKVSARSLELNPAISFLAVLAFGAVFGPIGAFLALPVAATIQAVSSVYVERHELVDSPLLQEDEQALRRQRGWVDLDEEEADPAVAPIVDRPTDEPQP</sequence>
<feature type="transmembrane region" description="Helical" evidence="8">
    <location>
        <begin position="27"/>
        <end position="45"/>
    </location>
</feature>
<keyword evidence="5 8" id="KW-0812">Transmembrane</keyword>
<comment type="subcellular location">
    <subcellularLocation>
        <location evidence="1">Cell membrane</location>
        <topology evidence="1">Multi-pass membrane protein</topology>
    </subcellularLocation>
</comment>
<name>A0A919P1M4_9CELL</name>
<feature type="transmembrane region" description="Helical" evidence="8">
    <location>
        <begin position="156"/>
        <end position="179"/>
    </location>
</feature>
<comment type="caution">
    <text evidence="9">The sequence shown here is derived from an EMBL/GenBank/DDBJ whole genome shotgun (WGS) entry which is preliminary data.</text>
</comment>
<feature type="transmembrane region" description="Helical" evidence="8">
    <location>
        <begin position="311"/>
        <end position="336"/>
    </location>
</feature>
<evidence type="ECO:0000256" key="6">
    <source>
        <dbReference type="ARBA" id="ARBA00022989"/>
    </source>
</evidence>
<evidence type="ECO:0000256" key="3">
    <source>
        <dbReference type="ARBA" id="ARBA00022448"/>
    </source>
</evidence>
<feature type="transmembrane region" description="Helical" evidence="8">
    <location>
        <begin position="85"/>
        <end position="110"/>
    </location>
</feature>
<comment type="similarity">
    <text evidence="2">Belongs to the autoinducer-2 exporter (AI-2E) (TC 2.A.86) family.</text>
</comment>
<evidence type="ECO:0008006" key="11">
    <source>
        <dbReference type="Google" id="ProtNLM"/>
    </source>
</evidence>
<keyword evidence="3" id="KW-0813">Transport</keyword>
<protein>
    <recommendedName>
        <fullName evidence="11">AI-2E family transporter</fullName>
    </recommendedName>
</protein>
<keyword evidence="6 8" id="KW-1133">Transmembrane helix</keyword>
<feature type="transmembrane region" description="Helical" evidence="8">
    <location>
        <begin position="261"/>
        <end position="290"/>
    </location>
</feature>
<evidence type="ECO:0000313" key="9">
    <source>
        <dbReference type="EMBL" id="GIG19819.1"/>
    </source>
</evidence>
<dbReference type="AlphaFoldDB" id="A0A919P1M4"/>
<feature type="transmembrane region" description="Helical" evidence="8">
    <location>
        <begin position="51"/>
        <end position="73"/>
    </location>
</feature>
<evidence type="ECO:0000256" key="8">
    <source>
        <dbReference type="SAM" id="Phobius"/>
    </source>
</evidence>
<organism evidence="9 10">
    <name type="scientific">Cellulomonas chitinilytica</name>
    <dbReference type="NCBI Taxonomy" id="398759"/>
    <lineage>
        <taxon>Bacteria</taxon>
        <taxon>Bacillati</taxon>
        <taxon>Actinomycetota</taxon>
        <taxon>Actinomycetes</taxon>
        <taxon>Micrococcales</taxon>
        <taxon>Cellulomonadaceae</taxon>
        <taxon>Cellulomonas</taxon>
    </lineage>
</organism>
<dbReference type="GO" id="GO:0005886">
    <property type="term" value="C:plasma membrane"/>
    <property type="evidence" value="ECO:0007669"/>
    <property type="project" value="UniProtKB-SubCell"/>
</dbReference>
<feature type="transmembrane region" description="Helical" evidence="8">
    <location>
        <begin position="222"/>
        <end position="241"/>
    </location>
</feature>
<evidence type="ECO:0000256" key="7">
    <source>
        <dbReference type="ARBA" id="ARBA00023136"/>
    </source>
</evidence>
<keyword evidence="10" id="KW-1185">Reference proteome</keyword>
<dbReference type="EMBL" id="BONK01000002">
    <property type="protein sequence ID" value="GIG19819.1"/>
    <property type="molecule type" value="Genomic_DNA"/>
</dbReference>
<evidence type="ECO:0000256" key="1">
    <source>
        <dbReference type="ARBA" id="ARBA00004651"/>
    </source>
</evidence>
<dbReference type="GO" id="GO:0055085">
    <property type="term" value="P:transmembrane transport"/>
    <property type="evidence" value="ECO:0007669"/>
    <property type="project" value="TreeGrafter"/>
</dbReference>
<dbReference type="Pfam" id="PF01594">
    <property type="entry name" value="AI-2E_transport"/>
    <property type="match status" value="1"/>
</dbReference>
<evidence type="ECO:0000256" key="2">
    <source>
        <dbReference type="ARBA" id="ARBA00009773"/>
    </source>
</evidence>
<dbReference type="Proteomes" id="UP000632740">
    <property type="component" value="Unassembled WGS sequence"/>
</dbReference>
<dbReference type="PANTHER" id="PTHR21716">
    <property type="entry name" value="TRANSMEMBRANE PROTEIN"/>
    <property type="match status" value="1"/>
</dbReference>
<evidence type="ECO:0000256" key="5">
    <source>
        <dbReference type="ARBA" id="ARBA00022692"/>
    </source>
</evidence>
<dbReference type="RefSeq" id="WP_203748286.1">
    <property type="nucleotide sequence ID" value="NZ_BONK01000002.1"/>
</dbReference>
<dbReference type="InterPro" id="IPR002549">
    <property type="entry name" value="AI-2E-like"/>
</dbReference>
<evidence type="ECO:0000256" key="4">
    <source>
        <dbReference type="ARBA" id="ARBA00022475"/>
    </source>
</evidence>
<evidence type="ECO:0000313" key="10">
    <source>
        <dbReference type="Proteomes" id="UP000632740"/>
    </source>
</evidence>
<keyword evidence="4" id="KW-1003">Cell membrane</keyword>
<accession>A0A919P1M4</accession>